<proteinExistence type="predicted"/>
<sequence length="140" mass="15224">SFHDYDTQGHAYLIPYSSSGGGDGVHATSAFAPVRRSAVARKVKRARKKVLLSAEDDGGYQVASSDYQESYGHPYIFSYAVNDGYGNNHGRTEESDGKTVKGSYSVLLPNGLKQTVAYIADEYGYRADVSYHHADGDDSD</sequence>
<dbReference type="EMBL" id="LR917257">
    <property type="protein sequence ID" value="CAD7255114.1"/>
    <property type="molecule type" value="Genomic_DNA"/>
</dbReference>
<dbReference type="InterPro" id="IPR051217">
    <property type="entry name" value="Insect_Cuticle_Struc_Prot"/>
</dbReference>
<dbReference type="PROSITE" id="PS51155">
    <property type="entry name" value="CHIT_BIND_RR_2"/>
    <property type="match status" value="1"/>
</dbReference>
<dbReference type="Pfam" id="PF00379">
    <property type="entry name" value="Chitin_bind_4"/>
    <property type="match status" value="1"/>
</dbReference>
<dbReference type="GO" id="GO:0005615">
    <property type="term" value="C:extracellular space"/>
    <property type="evidence" value="ECO:0007669"/>
    <property type="project" value="TreeGrafter"/>
</dbReference>
<accession>A0A7R9AIY5</accession>
<dbReference type="GO" id="GO:0031012">
    <property type="term" value="C:extracellular matrix"/>
    <property type="evidence" value="ECO:0007669"/>
    <property type="project" value="TreeGrafter"/>
</dbReference>
<dbReference type="EMBL" id="CAJPEV010017739">
    <property type="protein sequence ID" value="CAG0907553.1"/>
    <property type="molecule type" value="Genomic_DNA"/>
</dbReference>
<gene>
    <name evidence="3" type="ORF">DSTB1V02_LOCUS14859</name>
</gene>
<evidence type="ECO:0008006" key="5">
    <source>
        <dbReference type="Google" id="ProtNLM"/>
    </source>
</evidence>
<protein>
    <recommendedName>
        <fullName evidence="5">Cuticle protein 10.9</fullName>
    </recommendedName>
</protein>
<dbReference type="PRINTS" id="PR00947">
    <property type="entry name" value="CUTICLE"/>
</dbReference>
<dbReference type="Proteomes" id="UP000677054">
    <property type="component" value="Unassembled WGS sequence"/>
</dbReference>
<evidence type="ECO:0000256" key="1">
    <source>
        <dbReference type="ARBA" id="ARBA00022460"/>
    </source>
</evidence>
<evidence type="ECO:0000256" key="2">
    <source>
        <dbReference type="PROSITE-ProRule" id="PRU00497"/>
    </source>
</evidence>
<organism evidence="3">
    <name type="scientific">Darwinula stevensoni</name>
    <dbReference type="NCBI Taxonomy" id="69355"/>
    <lineage>
        <taxon>Eukaryota</taxon>
        <taxon>Metazoa</taxon>
        <taxon>Ecdysozoa</taxon>
        <taxon>Arthropoda</taxon>
        <taxon>Crustacea</taxon>
        <taxon>Oligostraca</taxon>
        <taxon>Ostracoda</taxon>
        <taxon>Podocopa</taxon>
        <taxon>Podocopida</taxon>
        <taxon>Darwinulocopina</taxon>
        <taxon>Darwinuloidea</taxon>
        <taxon>Darwinulidae</taxon>
        <taxon>Darwinula</taxon>
    </lineage>
</organism>
<evidence type="ECO:0000313" key="4">
    <source>
        <dbReference type="Proteomes" id="UP000677054"/>
    </source>
</evidence>
<keyword evidence="4" id="KW-1185">Reference proteome</keyword>
<dbReference type="GO" id="GO:0042302">
    <property type="term" value="F:structural constituent of cuticle"/>
    <property type="evidence" value="ECO:0007669"/>
    <property type="project" value="UniProtKB-UniRule"/>
</dbReference>
<dbReference type="InterPro" id="IPR031311">
    <property type="entry name" value="CHIT_BIND_RR_consensus"/>
</dbReference>
<dbReference type="InterPro" id="IPR000618">
    <property type="entry name" value="Insect_cuticle"/>
</dbReference>
<evidence type="ECO:0000313" key="3">
    <source>
        <dbReference type="EMBL" id="CAD7255114.1"/>
    </source>
</evidence>
<dbReference type="PANTHER" id="PTHR12236">
    <property type="entry name" value="STRUCTURAL CONTITUENT OF CUTICLE"/>
    <property type="match status" value="1"/>
</dbReference>
<keyword evidence="1 2" id="KW-0193">Cuticle</keyword>
<dbReference type="AlphaFoldDB" id="A0A7R9AIY5"/>
<name>A0A7R9AIY5_9CRUS</name>
<reference evidence="3" key="1">
    <citation type="submission" date="2020-11" db="EMBL/GenBank/DDBJ databases">
        <authorList>
            <person name="Tran Van P."/>
        </authorList>
    </citation>
    <scope>NUCLEOTIDE SEQUENCE</scope>
</reference>
<dbReference type="PANTHER" id="PTHR12236:SF79">
    <property type="entry name" value="CUTICULAR PROTEIN 50CB-RELATED"/>
    <property type="match status" value="1"/>
</dbReference>
<dbReference type="OrthoDB" id="6630425at2759"/>
<feature type="non-terminal residue" evidence="3">
    <location>
        <position position="1"/>
    </location>
</feature>
<dbReference type="PROSITE" id="PS00233">
    <property type="entry name" value="CHIT_BIND_RR_1"/>
    <property type="match status" value="1"/>
</dbReference>